<name>A0A5S4FVT1_9ACTN</name>
<evidence type="ECO:0000256" key="1">
    <source>
        <dbReference type="SAM" id="MobiDB-lite"/>
    </source>
</evidence>
<dbReference type="Proteomes" id="UP000309128">
    <property type="component" value="Unassembled WGS sequence"/>
</dbReference>
<dbReference type="EMBL" id="VCKY01000012">
    <property type="protein sequence ID" value="TMR24201.1"/>
    <property type="molecule type" value="Genomic_DNA"/>
</dbReference>
<protein>
    <submittedName>
        <fullName evidence="2">Uncharacterized protein</fullName>
    </submittedName>
</protein>
<feature type="compositionally biased region" description="Basic and acidic residues" evidence="1">
    <location>
        <begin position="1"/>
        <end position="11"/>
    </location>
</feature>
<proteinExistence type="predicted"/>
<keyword evidence="3" id="KW-1185">Reference proteome</keyword>
<sequence length="280" mass="31044">MSGPYEAEHHHGPPQPGNAAMMGAVSGETAPRTAGTWMLQGPTTATDRLQTLDEWPPMYDDELAWWPMEDMRDAQESQERPSVAQERPEAPSAQKEPQRRSQTSTAAHTKKKTVRSPVRTGVVRMPVARLHVARKHARVNLNRAMPRHAAVRMSHSTATGWLKSAGLRTKSTGNCTSKHMRHCTSLDEVRTGTIIRAIELKQQSRCPILVTGGTEHGHAPGHFSHGNGYKLDISPNACIDRYITKHHEKAGVRSDGARLYRSASGTTFADEGDHWDILFR</sequence>
<comment type="caution">
    <text evidence="2">The sequence shown here is derived from an EMBL/GenBank/DDBJ whole genome shotgun (WGS) entry which is preliminary data.</text>
</comment>
<gene>
    <name evidence="2" type="ORF">ETD86_05655</name>
</gene>
<evidence type="ECO:0000313" key="2">
    <source>
        <dbReference type="EMBL" id="TMR24201.1"/>
    </source>
</evidence>
<dbReference type="RefSeq" id="WP_138665020.1">
    <property type="nucleotide sequence ID" value="NZ_VCKY01000012.1"/>
</dbReference>
<reference evidence="2 3" key="1">
    <citation type="submission" date="2019-05" db="EMBL/GenBank/DDBJ databases">
        <title>Draft genome sequence of Nonomuraea turkmeniaca DSM 43926.</title>
        <authorList>
            <person name="Saricaoglu S."/>
            <person name="Isik K."/>
        </authorList>
    </citation>
    <scope>NUCLEOTIDE SEQUENCE [LARGE SCALE GENOMIC DNA]</scope>
    <source>
        <strain evidence="2 3">DSM 43926</strain>
    </source>
</reference>
<dbReference type="AlphaFoldDB" id="A0A5S4FVT1"/>
<accession>A0A5S4FVT1</accession>
<dbReference type="OrthoDB" id="3533852at2"/>
<feature type="region of interest" description="Disordered" evidence="1">
    <location>
        <begin position="72"/>
        <end position="116"/>
    </location>
</feature>
<feature type="region of interest" description="Disordered" evidence="1">
    <location>
        <begin position="1"/>
        <end position="23"/>
    </location>
</feature>
<evidence type="ECO:0000313" key="3">
    <source>
        <dbReference type="Proteomes" id="UP000309128"/>
    </source>
</evidence>
<organism evidence="2 3">
    <name type="scientific">Nonomuraea turkmeniaca</name>
    <dbReference type="NCBI Taxonomy" id="103838"/>
    <lineage>
        <taxon>Bacteria</taxon>
        <taxon>Bacillati</taxon>
        <taxon>Actinomycetota</taxon>
        <taxon>Actinomycetes</taxon>
        <taxon>Streptosporangiales</taxon>
        <taxon>Streptosporangiaceae</taxon>
        <taxon>Nonomuraea</taxon>
    </lineage>
</organism>